<dbReference type="FunFam" id="3.30.70.890:FF:000001">
    <property type="entry name" value="Galactokinase"/>
    <property type="match status" value="1"/>
</dbReference>
<proteinExistence type="inferred from homology"/>
<feature type="region of interest" description="Disordered" evidence="11">
    <location>
        <begin position="355"/>
        <end position="377"/>
    </location>
</feature>
<dbReference type="NCBIfam" id="TIGR00131">
    <property type="entry name" value="gal_kin"/>
    <property type="match status" value="1"/>
</dbReference>
<keyword evidence="5 15" id="KW-0418">Kinase</keyword>
<dbReference type="Proteomes" id="UP000011666">
    <property type="component" value="Unassembled WGS sequence"/>
</dbReference>
<evidence type="ECO:0000256" key="9">
    <source>
        <dbReference type="ARBA" id="ARBA00023277"/>
    </source>
</evidence>
<dbReference type="InterPro" id="IPR019539">
    <property type="entry name" value="GalKase_N"/>
</dbReference>
<dbReference type="Pfam" id="PF08544">
    <property type="entry name" value="GHMP_kinases_C"/>
    <property type="match status" value="1"/>
</dbReference>
<evidence type="ECO:0000313" key="16">
    <source>
        <dbReference type="Proteomes" id="UP000011666"/>
    </source>
</evidence>
<dbReference type="GO" id="GO:0006012">
    <property type="term" value="P:galactose metabolic process"/>
    <property type="evidence" value="ECO:0007669"/>
    <property type="project" value="UniProtKB-UniRule"/>
</dbReference>
<dbReference type="PROSITE" id="PS00106">
    <property type="entry name" value="GALACTOKINASE"/>
    <property type="match status" value="1"/>
</dbReference>
<dbReference type="RefSeq" id="WP_007623767.1">
    <property type="nucleotide sequence ID" value="NZ_BANX01000032.1"/>
</dbReference>
<gene>
    <name evidence="15" type="primary">galK</name>
    <name evidence="15" type="ORF">GS4_32_00210</name>
</gene>
<evidence type="ECO:0000259" key="13">
    <source>
        <dbReference type="Pfam" id="PF08544"/>
    </source>
</evidence>
<dbReference type="InterPro" id="IPR006204">
    <property type="entry name" value="GHMP_kinase_N_dom"/>
</dbReference>
<evidence type="ECO:0000259" key="12">
    <source>
        <dbReference type="Pfam" id="PF00288"/>
    </source>
</evidence>
<evidence type="ECO:0000256" key="4">
    <source>
        <dbReference type="ARBA" id="ARBA00022741"/>
    </source>
</evidence>
<feature type="domain" description="Galactokinase N-terminal" evidence="14">
    <location>
        <begin position="7"/>
        <end position="41"/>
    </location>
</feature>
<sequence>MTGTAIRAYAPGRVNLIGEHTDYNLGFALPIALPMGTTVDYRPADPGVDDDRLVATSTAEPDTCVIDRDTRPGDVGGWGAYVAGCAWALREAGHRIRGGTLHVDSTVPVGAGLSSSAALECAVLLALTADARPDRHEIARLARRAENDYVGAPTGLLDQLSSLYGDVDTALLIDFRSLAVAPIPCELDHQVRLLVIDSRSAHQHVAGEYAERKASCERAAAELGVDSLREASSDAWESLPQGPIRSRARHILTENARVLDAAGALRDRDFTALGVAMDASHRSMRDDFEISTPQIDRIVDAAKDLGALGARMTGGGFGGSVVVFADAASASAITDRLPDTIVDAGFTRPQVREIRPGRGATVGSAPTVDSGDVEQHN</sequence>
<dbReference type="Gene3D" id="3.30.70.890">
    <property type="entry name" value="GHMP kinase, C-terminal domain"/>
    <property type="match status" value="1"/>
</dbReference>
<comment type="caution">
    <text evidence="15">The sequence shown here is derived from an EMBL/GenBank/DDBJ whole genome shotgun (WGS) entry which is preliminary data.</text>
</comment>
<evidence type="ECO:0000313" key="15">
    <source>
        <dbReference type="EMBL" id="GAC70077.1"/>
    </source>
</evidence>
<keyword evidence="3" id="KW-0479">Metal-binding</keyword>
<feature type="domain" description="GHMP kinase N-terminal" evidence="12">
    <location>
        <begin position="81"/>
        <end position="165"/>
    </location>
</feature>
<dbReference type="Pfam" id="PF10509">
    <property type="entry name" value="GalKase_gal_bdg"/>
    <property type="match status" value="1"/>
</dbReference>
<dbReference type="GO" id="GO:0005524">
    <property type="term" value="F:ATP binding"/>
    <property type="evidence" value="ECO:0007669"/>
    <property type="project" value="UniProtKB-UniRule"/>
</dbReference>
<dbReference type="Gene3D" id="3.30.230.10">
    <property type="match status" value="1"/>
</dbReference>
<dbReference type="InterPro" id="IPR006206">
    <property type="entry name" value="Mevalonate/galactokinase"/>
</dbReference>
<keyword evidence="8" id="KW-0299">Galactose metabolism</keyword>
<keyword evidence="16" id="KW-1185">Reference proteome</keyword>
<dbReference type="AlphaFoldDB" id="M0QRE5"/>
<dbReference type="InterPro" id="IPR006203">
    <property type="entry name" value="GHMP_knse_ATP-bd_CS"/>
</dbReference>
<dbReference type="eggNOG" id="COG0153">
    <property type="taxonomic scope" value="Bacteria"/>
</dbReference>
<dbReference type="InterPro" id="IPR020568">
    <property type="entry name" value="Ribosomal_Su5_D2-typ_SF"/>
</dbReference>
<dbReference type="EMBL" id="BANX01000032">
    <property type="protein sequence ID" value="GAC70077.1"/>
    <property type="molecule type" value="Genomic_DNA"/>
</dbReference>
<dbReference type="SUPFAM" id="SSF55060">
    <property type="entry name" value="GHMP Kinase, C-terminal domain"/>
    <property type="match status" value="1"/>
</dbReference>
<evidence type="ECO:0000256" key="3">
    <source>
        <dbReference type="ARBA" id="ARBA00022723"/>
    </source>
</evidence>
<protein>
    <recommendedName>
        <fullName evidence="10">Galactokinase</fullName>
        <ecNumber evidence="10">2.7.1.6</ecNumber>
    </recommendedName>
</protein>
<keyword evidence="7" id="KW-0460">Magnesium</keyword>
<comment type="similarity">
    <text evidence="1">Belongs to the GHMP kinase family. GalK subfamily.</text>
</comment>
<dbReference type="InterPro" id="IPR036554">
    <property type="entry name" value="GHMP_kinase_C_sf"/>
</dbReference>
<dbReference type="GO" id="GO:0046872">
    <property type="term" value="F:metal ion binding"/>
    <property type="evidence" value="ECO:0007669"/>
    <property type="project" value="UniProtKB-KW"/>
</dbReference>
<dbReference type="InterPro" id="IPR000705">
    <property type="entry name" value="Galactokinase"/>
</dbReference>
<dbReference type="GO" id="GO:0005829">
    <property type="term" value="C:cytosol"/>
    <property type="evidence" value="ECO:0007669"/>
    <property type="project" value="TreeGrafter"/>
</dbReference>
<evidence type="ECO:0000256" key="5">
    <source>
        <dbReference type="ARBA" id="ARBA00022777"/>
    </source>
</evidence>
<accession>M0QRE5</accession>
<evidence type="ECO:0000256" key="6">
    <source>
        <dbReference type="ARBA" id="ARBA00022840"/>
    </source>
</evidence>
<keyword evidence="2" id="KW-0808">Transferase</keyword>
<dbReference type="InterPro" id="IPR013750">
    <property type="entry name" value="GHMP_kinase_C_dom"/>
</dbReference>
<dbReference type="GO" id="GO:0004335">
    <property type="term" value="F:galactokinase activity"/>
    <property type="evidence" value="ECO:0007669"/>
    <property type="project" value="UniProtKB-UniRule"/>
</dbReference>
<dbReference type="PRINTS" id="PR00473">
    <property type="entry name" value="GALCTOKINASE"/>
</dbReference>
<dbReference type="PANTHER" id="PTHR10457">
    <property type="entry name" value="MEVALONATE KINASE/GALACTOKINASE"/>
    <property type="match status" value="1"/>
</dbReference>
<evidence type="ECO:0000256" key="7">
    <source>
        <dbReference type="ARBA" id="ARBA00022842"/>
    </source>
</evidence>
<evidence type="ECO:0000256" key="8">
    <source>
        <dbReference type="ARBA" id="ARBA00023144"/>
    </source>
</evidence>
<name>M0QRE5_9ACTN</name>
<feature type="domain" description="GHMP kinase C-terminal" evidence="13">
    <location>
        <begin position="262"/>
        <end position="339"/>
    </location>
</feature>
<evidence type="ECO:0000256" key="11">
    <source>
        <dbReference type="SAM" id="MobiDB-lite"/>
    </source>
</evidence>
<dbReference type="PANTHER" id="PTHR10457:SF7">
    <property type="entry name" value="GALACTOKINASE-RELATED"/>
    <property type="match status" value="1"/>
</dbReference>
<dbReference type="Pfam" id="PF00288">
    <property type="entry name" value="GHMP_kinases_N"/>
    <property type="match status" value="1"/>
</dbReference>
<dbReference type="SUPFAM" id="SSF54211">
    <property type="entry name" value="Ribosomal protein S5 domain 2-like"/>
    <property type="match status" value="1"/>
</dbReference>
<keyword evidence="6" id="KW-0067">ATP-binding</keyword>
<dbReference type="PIRSF" id="PIRSF000530">
    <property type="entry name" value="Galactokinase"/>
    <property type="match status" value="1"/>
</dbReference>
<evidence type="ECO:0000256" key="1">
    <source>
        <dbReference type="ARBA" id="ARBA00006566"/>
    </source>
</evidence>
<dbReference type="EC" id="2.7.1.6" evidence="10"/>
<keyword evidence="4" id="KW-0547">Nucleotide-binding</keyword>
<evidence type="ECO:0000256" key="10">
    <source>
        <dbReference type="NCBIfam" id="TIGR00131"/>
    </source>
</evidence>
<evidence type="ECO:0000259" key="14">
    <source>
        <dbReference type="Pfam" id="PF10509"/>
    </source>
</evidence>
<evidence type="ECO:0000256" key="2">
    <source>
        <dbReference type="ARBA" id="ARBA00022679"/>
    </source>
</evidence>
<dbReference type="OrthoDB" id="250531at2"/>
<organism evidence="15 16">
    <name type="scientific">Gordonia soli NBRC 108243</name>
    <dbReference type="NCBI Taxonomy" id="1223545"/>
    <lineage>
        <taxon>Bacteria</taxon>
        <taxon>Bacillati</taxon>
        <taxon>Actinomycetota</taxon>
        <taxon>Actinomycetes</taxon>
        <taxon>Mycobacteriales</taxon>
        <taxon>Gordoniaceae</taxon>
        <taxon>Gordonia</taxon>
    </lineage>
</organism>
<dbReference type="STRING" id="1223545.GS4_32_00210"/>
<reference evidence="15 16" key="1">
    <citation type="submission" date="2013-01" db="EMBL/GenBank/DDBJ databases">
        <title>Whole genome shotgun sequence of Gordonia soli NBRC 108243.</title>
        <authorList>
            <person name="Isaki-Nakamura S."/>
            <person name="Hosoyama A."/>
            <person name="Tsuchikane K."/>
            <person name="Ando Y."/>
            <person name="Baba S."/>
            <person name="Ohji S."/>
            <person name="Hamada M."/>
            <person name="Tamura T."/>
            <person name="Yamazoe A."/>
            <person name="Yamazaki S."/>
            <person name="Fujita N."/>
        </authorList>
    </citation>
    <scope>NUCLEOTIDE SEQUENCE [LARGE SCALE GENOMIC DNA]</scope>
    <source>
        <strain evidence="15 16">NBRC 108243</strain>
    </source>
</reference>
<dbReference type="PRINTS" id="PR00959">
    <property type="entry name" value="MEVGALKINASE"/>
</dbReference>
<keyword evidence="9" id="KW-0119">Carbohydrate metabolism</keyword>
<dbReference type="InterPro" id="IPR014721">
    <property type="entry name" value="Ribsml_uS5_D2-typ_fold_subgr"/>
</dbReference>
<dbReference type="InterPro" id="IPR019741">
    <property type="entry name" value="Galactokinase_CS"/>
</dbReference>
<dbReference type="PROSITE" id="PS00627">
    <property type="entry name" value="GHMP_KINASES_ATP"/>
    <property type="match status" value="1"/>
</dbReference>